<feature type="transmembrane region" description="Helical" evidence="2">
    <location>
        <begin position="131"/>
        <end position="156"/>
    </location>
</feature>
<feature type="region of interest" description="Disordered" evidence="1">
    <location>
        <begin position="853"/>
        <end position="932"/>
    </location>
</feature>
<dbReference type="EMBL" id="CAJOBA010002410">
    <property type="protein sequence ID" value="CAF3643848.1"/>
    <property type="molecule type" value="Genomic_DNA"/>
</dbReference>
<keyword evidence="2" id="KW-1133">Transmembrane helix</keyword>
<feature type="transmembrane region" description="Helical" evidence="2">
    <location>
        <begin position="241"/>
        <end position="263"/>
    </location>
</feature>
<evidence type="ECO:0000256" key="1">
    <source>
        <dbReference type="SAM" id="MobiDB-lite"/>
    </source>
</evidence>
<evidence type="ECO:0000313" key="4">
    <source>
        <dbReference type="EMBL" id="CAF3643848.1"/>
    </source>
</evidence>
<sequence length="932" mass="106011">MESTSSPALTRQGTDVELTMHSSTIRQLKKLIAANSIIIIMCILQFIVHIYTNTSSAKKKQPHDKWAYFIFEMFITAIALINSILGLVLAINEKRVQNNSQNLHTDAVNSLVTKRILSYERLNNVHLGMNLICFILFTVFLIVQFIYWCGGLLVIAQQQNAYRYFSMLLVLIIILCYVACCMWNMVVNWSPVYKFSRSVLLFSSIFLTALSLAATIINGRINKHNKNNGGVPLWCFQTEEGTGVLNLVCGLFGIGRIIAIRGTNRQKCVNSLLRVYKIFCVIGISAAILFTIIILSFYKHLEKLDNPYVYTLIHADPVLSVLQCILLLMILKSEQEFQTPTRTELKVERINLSTQPEALLNRWAIAIDLYGRQSPDSMTGEAALQLIKAYEQNQIENVTCLCLRVSYRDRKYNIPQIQQPPSLQLLDAAAMLQQQQQQQQQQEQQQQQQEQQQQQQQLSSSPPLPPQQGAKVSTFSKRELRKIERKNYKRTIEEPEVINQANINENRIEQNHQQQSTTQIEWDDTEAIVLLSIIKEYDATLSSDLVGTCGTILKKTLGSGNCTKRFRPLVLRMGLLGFQWPFRSGVFFLTPTRRPLARASSVLRAIVDWNDEQNSKDCCDLLLLPIMQTELISHSIHSAGFFHIPLPPSHILDLRPHHGKNWDQYMRTLKKSNRRNYLAQFLKNHGTIEEVKDLDNPVVSQAVYEKWLNIATLRQANNEPPTLAQPKPPYIECLGRTMSDQYRSVVFLRVNNEIIASSVLFKFPYSLITTDIQGLVHEKARPVKAYFVMLQWVIELALKEKFAFIDFGPTTASPKMDLGCASVPLCSGGYAGNPILAFGIQKVGSDIEMIHDNKKSQNNTTVVQQQPGTDEVSEQPPKKPKAQKKPPQLNKILNSNQTDSKKKKKKTDDNKDGLIDNERTIEIESESQINEN</sequence>
<feature type="transmembrane region" description="Helical" evidence="2">
    <location>
        <begin position="31"/>
        <end position="51"/>
    </location>
</feature>
<dbReference type="PANTHER" id="PTHR24330">
    <property type="entry name" value="HOMEOBOX PROTEIN BARH-LIKE"/>
    <property type="match status" value="1"/>
</dbReference>
<feature type="transmembrane region" description="Helical" evidence="2">
    <location>
        <begin position="275"/>
        <end position="298"/>
    </location>
</feature>
<feature type="compositionally biased region" description="Polar residues" evidence="1">
    <location>
        <begin position="856"/>
        <end position="868"/>
    </location>
</feature>
<evidence type="ECO:0000313" key="5">
    <source>
        <dbReference type="Proteomes" id="UP000682733"/>
    </source>
</evidence>
<dbReference type="InterPro" id="IPR052145">
    <property type="entry name" value="Mediator/Homeobox_domain"/>
</dbReference>
<dbReference type="Proteomes" id="UP000682733">
    <property type="component" value="Unassembled WGS sequence"/>
</dbReference>
<protein>
    <recommendedName>
        <fullName evidence="6">BioF2-like acetyltransferase domain-containing protein</fullName>
    </recommendedName>
</protein>
<feature type="transmembrane region" description="Helical" evidence="2">
    <location>
        <begin position="66"/>
        <end position="91"/>
    </location>
</feature>
<keyword evidence="2" id="KW-0812">Transmembrane</keyword>
<feature type="compositionally biased region" description="Low complexity" evidence="1">
    <location>
        <begin position="443"/>
        <end position="461"/>
    </location>
</feature>
<feature type="transmembrane region" description="Helical" evidence="2">
    <location>
        <begin position="199"/>
        <end position="221"/>
    </location>
</feature>
<dbReference type="Proteomes" id="UP000677228">
    <property type="component" value="Unassembled WGS sequence"/>
</dbReference>
<evidence type="ECO:0000256" key="2">
    <source>
        <dbReference type="SAM" id="Phobius"/>
    </source>
</evidence>
<name>A0A8S2HGN8_9BILA</name>
<reference evidence="4" key="1">
    <citation type="submission" date="2021-02" db="EMBL/GenBank/DDBJ databases">
        <authorList>
            <person name="Nowell W R."/>
        </authorList>
    </citation>
    <scope>NUCLEOTIDE SEQUENCE</scope>
</reference>
<gene>
    <name evidence="3" type="ORF">OVA965_LOCUS7532</name>
    <name evidence="4" type="ORF">TMI583_LOCUS7527</name>
</gene>
<keyword evidence="2" id="KW-0472">Membrane</keyword>
<dbReference type="EMBL" id="CAJNOK010002410">
    <property type="protein sequence ID" value="CAF0858862.1"/>
    <property type="molecule type" value="Genomic_DNA"/>
</dbReference>
<organism evidence="4 5">
    <name type="scientific">Didymodactylos carnosus</name>
    <dbReference type="NCBI Taxonomy" id="1234261"/>
    <lineage>
        <taxon>Eukaryota</taxon>
        <taxon>Metazoa</taxon>
        <taxon>Spiralia</taxon>
        <taxon>Gnathifera</taxon>
        <taxon>Rotifera</taxon>
        <taxon>Eurotatoria</taxon>
        <taxon>Bdelloidea</taxon>
        <taxon>Philodinida</taxon>
        <taxon>Philodinidae</taxon>
        <taxon>Didymodactylos</taxon>
    </lineage>
</organism>
<accession>A0A8S2HGN8</accession>
<proteinExistence type="predicted"/>
<evidence type="ECO:0008006" key="6">
    <source>
        <dbReference type="Google" id="ProtNLM"/>
    </source>
</evidence>
<comment type="caution">
    <text evidence="4">The sequence shown here is derived from an EMBL/GenBank/DDBJ whole genome shotgun (WGS) entry which is preliminary data.</text>
</comment>
<feature type="transmembrane region" description="Helical" evidence="2">
    <location>
        <begin position="162"/>
        <end position="187"/>
    </location>
</feature>
<dbReference type="SUPFAM" id="SSF55729">
    <property type="entry name" value="Acyl-CoA N-acyltransferases (Nat)"/>
    <property type="match status" value="1"/>
</dbReference>
<feature type="compositionally biased region" description="Basic and acidic residues" evidence="1">
    <location>
        <begin position="906"/>
        <end position="922"/>
    </location>
</feature>
<dbReference type="InterPro" id="IPR016181">
    <property type="entry name" value="Acyl_CoA_acyltransferase"/>
</dbReference>
<dbReference type="AlphaFoldDB" id="A0A8S2HGN8"/>
<evidence type="ECO:0000313" key="3">
    <source>
        <dbReference type="EMBL" id="CAF0858862.1"/>
    </source>
</evidence>
<feature type="region of interest" description="Disordered" evidence="1">
    <location>
        <begin position="443"/>
        <end position="476"/>
    </location>
</feature>
<dbReference type="SUPFAM" id="SSF81995">
    <property type="entry name" value="beta-sandwich domain of Sec23/24"/>
    <property type="match status" value="1"/>
</dbReference>
<dbReference type="PANTHER" id="PTHR24330:SF19">
    <property type="entry name" value="MEDIATOR OF RNA POLYMERASE II TRANSCRIPTION SUBUNIT 29"/>
    <property type="match status" value="1"/>
</dbReference>